<dbReference type="EMBL" id="CP042425">
    <property type="protein sequence ID" value="QEL18221.1"/>
    <property type="molecule type" value="Genomic_DNA"/>
</dbReference>
<dbReference type="Proteomes" id="UP000324974">
    <property type="component" value="Chromosome"/>
</dbReference>
<keyword evidence="2" id="KW-1185">Reference proteome</keyword>
<organism evidence="1 2">
    <name type="scientific">Limnoglobus roseus</name>
    <dbReference type="NCBI Taxonomy" id="2598579"/>
    <lineage>
        <taxon>Bacteria</taxon>
        <taxon>Pseudomonadati</taxon>
        <taxon>Planctomycetota</taxon>
        <taxon>Planctomycetia</taxon>
        <taxon>Gemmatales</taxon>
        <taxon>Gemmataceae</taxon>
        <taxon>Limnoglobus</taxon>
    </lineage>
</organism>
<evidence type="ECO:0000313" key="1">
    <source>
        <dbReference type="EMBL" id="QEL18221.1"/>
    </source>
</evidence>
<dbReference type="AlphaFoldDB" id="A0A5C1AG80"/>
<dbReference type="RefSeq" id="WP_149112746.1">
    <property type="nucleotide sequence ID" value="NZ_CP042425.1"/>
</dbReference>
<evidence type="ECO:0000313" key="2">
    <source>
        <dbReference type="Proteomes" id="UP000324974"/>
    </source>
</evidence>
<protein>
    <submittedName>
        <fullName evidence="1">Uncharacterized protein</fullName>
    </submittedName>
</protein>
<gene>
    <name evidence="1" type="ORF">PX52LOC_05237</name>
</gene>
<accession>A0A5C1AG80</accession>
<reference evidence="2" key="1">
    <citation type="submission" date="2019-08" db="EMBL/GenBank/DDBJ databases">
        <title>Limnoglobus roseus gen. nov., sp. nov., a novel freshwater planctomycete with a giant genome from the family Gemmataceae.</title>
        <authorList>
            <person name="Kulichevskaya I.S."/>
            <person name="Naumoff D.G."/>
            <person name="Miroshnikov K."/>
            <person name="Ivanova A."/>
            <person name="Philippov D.A."/>
            <person name="Hakobyan A."/>
            <person name="Rijpstra I.C."/>
            <person name="Sinninghe Damste J.S."/>
            <person name="Liesack W."/>
            <person name="Dedysh S.N."/>
        </authorList>
    </citation>
    <scope>NUCLEOTIDE SEQUENCE [LARGE SCALE GENOMIC DNA]</scope>
    <source>
        <strain evidence="2">PX52</strain>
    </source>
</reference>
<name>A0A5C1AG80_9BACT</name>
<dbReference type="OrthoDB" id="284581at2"/>
<sequence length="69" mass="7836">MSADVSAEVRNQRVKEFLQILPLTVELAGLPQCDPNRLFTPDQMDLRCTNLKNAYKLARQLLKEMSEGS</sequence>
<dbReference type="KEGG" id="lrs:PX52LOC_05237"/>
<proteinExistence type="predicted"/>